<evidence type="ECO:0000259" key="8">
    <source>
        <dbReference type="Pfam" id="PF00749"/>
    </source>
</evidence>
<dbReference type="OrthoDB" id="9807503at2"/>
<keyword evidence="10" id="KW-1185">Reference proteome</keyword>
<keyword evidence="4" id="KW-0862">Zinc</keyword>
<dbReference type="EMBL" id="JGZU01000004">
    <property type="protein sequence ID" value="KFJ07409.1"/>
    <property type="molecule type" value="Genomic_DNA"/>
</dbReference>
<dbReference type="GO" id="GO:0005524">
    <property type="term" value="F:ATP binding"/>
    <property type="evidence" value="ECO:0007669"/>
    <property type="project" value="UniProtKB-KW"/>
</dbReference>
<dbReference type="eggNOG" id="COG0008">
    <property type="taxonomic scope" value="Bacteria"/>
</dbReference>
<dbReference type="Gene3D" id="3.40.50.620">
    <property type="entry name" value="HUPs"/>
    <property type="match status" value="2"/>
</dbReference>
<keyword evidence="7" id="KW-0648">Protein biosynthesis</keyword>
<evidence type="ECO:0000256" key="1">
    <source>
        <dbReference type="ARBA" id="ARBA00022598"/>
    </source>
</evidence>
<evidence type="ECO:0000313" key="10">
    <source>
        <dbReference type="Proteomes" id="UP000029080"/>
    </source>
</evidence>
<dbReference type="Pfam" id="PF00749">
    <property type="entry name" value="tRNA-synt_1c"/>
    <property type="match status" value="1"/>
</dbReference>
<dbReference type="InterPro" id="IPR020058">
    <property type="entry name" value="Glu/Gln-tRNA-synth_Ib_cat-dom"/>
</dbReference>
<name>A0A087EI08_9BIFI</name>
<dbReference type="GO" id="GO:0004818">
    <property type="term" value="F:glutamate-tRNA ligase activity"/>
    <property type="evidence" value="ECO:0007669"/>
    <property type="project" value="UniProtKB-EC"/>
</dbReference>
<dbReference type="InterPro" id="IPR014729">
    <property type="entry name" value="Rossmann-like_a/b/a_fold"/>
</dbReference>
<evidence type="ECO:0000256" key="5">
    <source>
        <dbReference type="ARBA" id="ARBA00022840"/>
    </source>
</evidence>
<protein>
    <submittedName>
        <fullName evidence="9">Glutamyl-Q tRNA(Asp) synthetase</fullName>
        <ecNumber evidence="9">6.1.1.17</ecNumber>
    </submittedName>
</protein>
<proteinExistence type="inferred from homology"/>
<evidence type="ECO:0000313" key="9">
    <source>
        <dbReference type="EMBL" id="KFJ07409.1"/>
    </source>
</evidence>
<reference evidence="9 10" key="1">
    <citation type="submission" date="2014-03" db="EMBL/GenBank/DDBJ databases">
        <title>Genomics of Bifidobacteria.</title>
        <authorList>
            <person name="Ventura M."/>
            <person name="Milani C."/>
            <person name="Lugli G.A."/>
        </authorList>
    </citation>
    <scope>NUCLEOTIDE SEQUENCE [LARGE SCALE GENOMIC DNA]</scope>
    <source>
        <strain evidence="9 10">JCM 13495</strain>
    </source>
</reference>
<sequence>MTGRFAPTPSGRMHIGNAYAMLAAWLSARARKQQIVLRIEDIDMPRVVKNADQWIMDDLHWLGLDWEGDPEYQSRRGAIYELALKTLENMRLHSDDDHNSMPLVYPCFCSRADIRATSAPQEGDGFNVYPGTCRELISTDAEQSEMRVRNGDRHSLRIAMPTASSGYDKVVFDDRVFGLQRYSLHSQIGDSIVRRSDGLMSYQLVVVVDDLLMGVDDIVRGRDLLRSTALQMWIRDALVSGGFVKAAREKGYPVAQQVLSHDEGHGQQLGHKDQGHTRCGEATLDLPATSEHAGLGKASPFNPEYAHLPLIDNAAGRRLAKRERSLDLGTLREHGIAPERVIGYCAWLLGLQQEKEPVPMSADDVLQVFAWSKVRSRLEDRNVPDDVSDILLK</sequence>
<keyword evidence="1 7" id="KW-0436">Ligase</keyword>
<dbReference type="AlphaFoldDB" id="A0A087EI08"/>
<comment type="caution">
    <text evidence="9">The sequence shown here is derived from an EMBL/GenBank/DDBJ whole genome shotgun (WGS) entry which is preliminary data.</text>
</comment>
<keyword evidence="6 7" id="KW-0030">Aminoacyl-tRNA synthetase</keyword>
<organism evidence="9 10">
    <name type="scientific">Bifidobacterium tsurumiense</name>
    <dbReference type="NCBI Taxonomy" id="356829"/>
    <lineage>
        <taxon>Bacteria</taxon>
        <taxon>Bacillati</taxon>
        <taxon>Actinomycetota</taxon>
        <taxon>Actinomycetes</taxon>
        <taxon>Bifidobacteriales</taxon>
        <taxon>Bifidobacteriaceae</taxon>
        <taxon>Bifidobacterium</taxon>
    </lineage>
</organism>
<dbReference type="STRING" id="356829.BITS_0644"/>
<dbReference type="PANTHER" id="PTHR43311:SF1">
    <property type="entry name" value="GLUTAMYL-Q TRNA(ASP) SYNTHETASE"/>
    <property type="match status" value="1"/>
</dbReference>
<dbReference type="RefSeq" id="WP_026642287.1">
    <property type="nucleotide sequence ID" value="NZ_JGZU01000004.1"/>
</dbReference>
<feature type="domain" description="Glutamyl/glutaminyl-tRNA synthetase class Ib catalytic" evidence="8">
    <location>
        <begin position="3"/>
        <end position="238"/>
    </location>
</feature>
<comment type="similarity">
    <text evidence="7">Belongs to the class-I aminoacyl-tRNA synthetase family.</text>
</comment>
<gene>
    <name evidence="9" type="ORF">BITS_0644</name>
</gene>
<keyword evidence="3 7" id="KW-0547">Nucleotide-binding</keyword>
<evidence type="ECO:0000256" key="3">
    <source>
        <dbReference type="ARBA" id="ARBA00022741"/>
    </source>
</evidence>
<dbReference type="EC" id="6.1.1.17" evidence="9"/>
<keyword evidence="5 7" id="KW-0067">ATP-binding</keyword>
<dbReference type="PRINTS" id="PR00987">
    <property type="entry name" value="TRNASYNTHGLU"/>
</dbReference>
<dbReference type="PROSITE" id="PS00178">
    <property type="entry name" value="AA_TRNA_LIGASE_I"/>
    <property type="match status" value="1"/>
</dbReference>
<dbReference type="SUPFAM" id="SSF52374">
    <property type="entry name" value="Nucleotidylyl transferase"/>
    <property type="match status" value="2"/>
</dbReference>
<keyword evidence="2" id="KW-0479">Metal-binding</keyword>
<dbReference type="InterPro" id="IPR049940">
    <property type="entry name" value="GluQ/Sye"/>
</dbReference>
<evidence type="ECO:0000256" key="2">
    <source>
        <dbReference type="ARBA" id="ARBA00022723"/>
    </source>
</evidence>
<evidence type="ECO:0000256" key="7">
    <source>
        <dbReference type="RuleBase" id="RU363037"/>
    </source>
</evidence>
<accession>A0A087EI08</accession>
<evidence type="ECO:0000256" key="6">
    <source>
        <dbReference type="ARBA" id="ARBA00023146"/>
    </source>
</evidence>
<dbReference type="InterPro" id="IPR001412">
    <property type="entry name" value="aa-tRNA-synth_I_CS"/>
</dbReference>
<evidence type="ECO:0000256" key="4">
    <source>
        <dbReference type="ARBA" id="ARBA00022833"/>
    </source>
</evidence>
<dbReference type="Proteomes" id="UP000029080">
    <property type="component" value="Unassembled WGS sequence"/>
</dbReference>
<dbReference type="GO" id="GO:0006424">
    <property type="term" value="P:glutamyl-tRNA aminoacylation"/>
    <property type="evidence" value="ECO:0007669"/>
    <property type="project" value="TreeGrafter"/>
</dbReference>
<dbReference type="InterPro" id="IPR000924">
    <property type="entry name" value="Glu/Gln-tRNA-synth"/>
</dbReference>
<dbReference type="PANTHER" id="PTHR43311">
    <property type="entry name" value="GLUTAMATE--TRNA LIGASE"/>
    <property type="match status" value="1"/>
</dbReference>